<dbReference type="KEGG" id="nno:NONO_c73350"/>
<dbReference type="EMBL" id="CP006850">
    <property type="protein sequence ID" value="AHH22091.1"/>
    <property type="molecule type" value="Genomic_DNA"/>
</dbReference>
<dbReference type="OrthoDB" id="9978557at2"/>
<evidence type="ECO:0000313" key="1">
    <source>
        <dbReference type="EMBL" id="AHH22091.1"/>
    </source>
</evidence>
<dbReference type="RefSeq" id="WP_158436428.1">
    <property type="nucleotide sequence ID" value="NZ_CP006850.1"/>
</dbReference>
<dbReference type="AlphaFoldDB" id="W5TXY9"/>
<organism evidence="1 2">
    <name type="scientific">Nocardia nova SH22a</name>
    <dbReference type="NCBI Taxonomy" id="1415166"/>
    <lineage>
        <taxon>Bacteria</taxon>
        <taxon>Bacillati</taxon>
        <taxon>Actinomycetota</taxon>
        <taxon>Actinomycetes</taxon>
        <taxon>Mycobacteriales</taxon>
        <taxon>Nocardiaceae</taxon>
        <taxon>Nocardia</taxon>
    </lineage>
</organism>
<dbReference type="PATRIC" id="fig|1415166.3.peg.7526"/>
<dbReference type="HOGENOM" id="CLU_3138306_0_0_11"/>
<accession>W5TXY9</accession>
<evidence type="ECO:0000313" key="2">
    <source>
        <dbReference type="Proteomes" id="UP000019150"/>
    </source>
</evidence>
<dbReference type="STRING" id="1415166.NONO_c73350"/>
<sequence length="49" mass="5124">MKHDAHVLAYRLEVLRQYLDAIGAALGVPVVLSGLADDVTHAVLAQAAA</sequence>
<reference evidence="1 2" key="1">
    <citation type="journal article" date="2014" name="Appl. Environ. Microbiol.">
        <title>Insights into the Microbial Degradation of Rubber and Gutta-Percha by Analysis of the Complete Genome of Nocardia nova SH22a.</title>
        <authorList>
            <person name="Luo Q."/>
            <person name="Hiessl S."/>
            <person name="Poehlein A."/>
            <person name="Daniel R."/>
            <person name="Steinbuchel A."/>
        </authorList>
    </citation>
    <scope>NUCLEOTIDE SEQUENCE [LARGE SCALE GENOMIC DNA]</scope>
    <source>
        <strain evidence="1">SH22a</strain>
    </source>
</reference>
<keyword evidence="2" id="KW-1185">Reference proteome</keyword>
<name>W5TXY9_9NOCA</name>
<proteinExistence type="predicted"/>
<protein>
    <submittedName>
        <fullName evidence="1">Uncharacterized protein</fullName>
    </submittedName>
</protein>
<gene>
    <name evidence="1" type="ORF">NONO_c73350</name>
</gene>
<dbReference type="Proteomes" id="UP000019150">
    <property type="component" value="Chromosome"/>
</dbReference>